<dbReference type="PROSITE" id="PS51352">
    <property type="entry name" value="THIOREDOXIN_2"/>
    <property type="match status" value="1"/>
</dbReference>
<protein>
    <submittedName>
        <fullName evidence="2">TlpA family protein disulfide reductase</fullName>
    </submittedName>
</protein>
<dbReference type="RefSeq" id="WP_192031266.1">
    <property type="nucleotide sequence ID" value="NZ_JACYTR010000067.1"/>
</dbReference>
<evidence type="ECO:0000313" key="2">
    <source>
        <dbReference type="EMBL" id="MBD8527846.1"/>
    </source>
</evidence>
<dbReference type="InterPro" id="IPR036249">
    <property type="entry name" value="Thioredoxin-like_sf"/>
</dbReference>
<accession>A0AAW3ZUX3</accession>
<dbReference type="SUPFAM" id="SSF52833">
    <property type="entry name" value="Thioredoxin-like"/>
    <property type="match status" value="1"/>
</dbReference>
<dbReference type="PANTHER" id="PTHR42852">
    <property type="entry name" value="THIOL:DISULFIDE INTERCHANGE PROTEIN DSBE"/>
    <property type="match status" value="1"/>
</dbReference>
<organism evidence="2 3">
    <name type="scientific">Pseudomarimonas arenosa</name>
    <dbReference type="NCBI Taxonomy" id="2774145"/>
    <lineage>
        <taxon>Bacteria</taxon>
        <taxon>Pseudomonadati</taxon>
        <taxon>Pseudomonadota</taxon>
        <taxon>Gammaproteobacteria</taxon>
        <taxon>Lysobacterales</taxon>
        <taxon>Lysobacteraceae</taxon>
        <taxon>Pseudomarimonas</taxon>
    </lineage>
</organism>
<evidence type="ECO:0000313" key="3">
    <source>
        <dbReference type="Proteomes" id="UP000613768"/>
    </source>
</evidence>
<proteinExistence type="predicted"/>
<dbReference type="PANTHER" id="PTHR42852:SF17">
    <property type="entry name" value="THIOREDOXIN-LIKE PROTEIN HI_1115"/>
    <property type="match status" value="1"/>
</dbReference>
<evidence type="ECO:0000259" key="1">
    <source>
        <dbReference type="PROSITE" id="PS51352"/>
    </source>
</evidence>
<dbReference type="CDD" id="cd02966">
    <property type="entry name" value="TlpA_like_family"/>
    <property type="match status" value="1"/>
</dbReference>
<dbReference type="GO" id="GO:0016491">
    <property type="term" value="F:oxidoreductase activity"/>
    <property type="evidence" value="ECO:0007669"/>
    <property type="project" value="InterPro"/>
</dbReference>
<dbReference type="Gene3D" id="3.40.30.10">
    <property type="entry name" value="Glutaredoxin"/>
    <property type="match status" value="1"/>
</dbReference>
<feature type="domain" description="Thioredoxin" evidence="1">
    <location>
        <begin position="42"/>
        <end position="185"/>
    </location>
</feature>
<dbReference type="Pfam" id="PF08534">
    <property type="entry name" value="Redoxin"/>
    <property type="match status" value="1"/>
</dbReference>
<reference evidence="2 3" key="1">
    <citation type="submission" date="2020-09" db="EMBL/GenBank/DDBJ databases">
        <title>Pseudoxanthomonas sp. CAU 1598 isolated from sand of Yaerae Beach.</title>
        <authorList>
            <person name="Kim W."/>
        </authorList>
    </citation>
    <scope>NUCLEOTIDE SEQUENCE [LARGE SCALE GENOMIC DNA]</scope>
    <source>
        <strain evidence="2 3">CAU 1598</strain>
    </source>
</reference>
<dbReference type="EMBL" id="JACYTR010000067">
    <property type="protein sequence ID" value="MBD8527846.1"/>
    <property type="molecule type" value="Genomic_DNA"/>
</dbReference>
<dbReference type="InterPro" id="IPR013740">
    <property type="entry name" value="Redoxin"/>
</dbReference>
<gene>
    <name evidence="2" type="ORF">IFO71_19035</name>
</gene>
<dbReference type="InterPro" id="IPR013766">
    <property type="entry name" value="Thioredoxin_domain"/>
</dbReference>
<name>A0AAW3ZUX3_9GAMM</name>
<dbReference type="AlphaFoldDB" id="A0AAW3ZUX3"/>
<keyword evidence="3" id="KW-1185">Reference proteome</keyword>
<dbReference type="Proteomes" id="UP000613768">
    <property type="component" value="Unassembled WGS sequence"/>
</dbReference>
<sequence length="187" mass="20533">MPSAEPMPRWLAPALIVLLAMLGGFAGLWAGRVWLGEPPMIAGDDDHLPRELQLNDLSGVAQRLSELRGQPLLINFWATWCSPCIKELPMLQTLHQRRDQGGLPVLLIAQEDDPALVAAFLSEHSISLPSWIDPPSQGDASRQLGNRHGVLPFSLLLDSQGRVIKRRAGAFSESLLLQWAEDAHSAQ</sequence>
<comment type="caution">
    <text evidence="2">The sequence shown here is derived from an EMBL/GenBank/DDBJ whole genome shotgun (WGS) entry which is preliminary data.</text>
</comment>
<dbReference type="InterPro" id="IPR050553">
    <property type="entry name" value="Thioredoxin_ResA/DsbE_sf"/>
</dbReference>